<gene>
    <name evidence="2" type="ORF">HLI_07095</name>
</gene>
<sequence>MNLIDLYIHEVTRRLPEKNRDDIEMELRSTILDMLPEENHTEEEIKKVLETLGDPALLASRYNDRPSYLIGPGLYNKYLSILKMAMPIILFIILLVTAIEEIFIYSGDTGLFSIFAGLLAELSGSAINAGIHVFFWITIVFILIERFAPRKEEHQNIFNRKWTPEQLKERPIIHEKREIKRWEVLLGLLWTAIWASLYFNTPKLIAIYENSNNGLQFAASIINEDILLAYWGIVSLSVVLEIGIAVYKWRVRQWTKRLAWINAFTNAVFFIFAWIIITDSRLFNNSAIRIIGDNLDMESTEVLIWLGVSVLIGIAIACMIDSYEGFKKAYKGIKKNQQSEGKLND</sequence>
<dbReference type="AlphaFoldDB" id="A0A410MBE4"/>
<protein>
    <submittedName>
        <fullName evidence="2">Uncharacterized protein</fullName>
    </submittedName>
</protein>
<feature type="transmembrane region" description="Helical" evidence="1">
    <location>
        <begin position="228"/>
        <end position="247"/>
    </location>
</feature>
<reference evidence="2 3" key="1">
    <citation type="submission" date="2018-01" db="EMBL/GenBank/DDBJ databases">
        <title>The whole genome sequencing and assembly of Halobacillus litoralis ERB031 strain.</title>
        <authorList>
            <person name="Lee S.-J."/>
            <person name="Park M.-K."/>
            <person name="Kim J.-Y."/>
            <person name="Lee Y.-J."/>
            <person name="Yi H."/>
            <person name="Bahn Y.-S."/>
            <person name="Kim J.F."/>
            <person name="Lee D.-W."/>
        </authorList>
    </citation>
    <scope>NUCLEOTIDE SEQUENCE [LARGE SCALE GENOMIC DNA]</scope>
    <source>
        <strain evidence="2 3">ERB 031</strain>
    </source>
</reference>
<accession>A0A410MBE4</accession>
<feature type="transmembrane region" description="Helical" evidence="1">
    <location>
        <begin position="84"/>
        <end position="105"/>
    </location>
</feature>
<feature type="transmembrane region" description="Helical" evidence="1">
    <location>
        <begin position="125"/>
        <end position="144"/>
    </location>
</feature>
<dbReference type="RefSeq" id="WP_128524208.1">
    <property type="nucleotide sequence ID" value="NZ_CP026118.1"/>
</dbReference>
<feature type="transmembrane region" description="Helical" evidence="1">
    <location>
        <begin position="259"/>
        <end position="277"/>
    </location>
</feature>
<dbReference type="Pfam" id="PF22564">
    <property type="entry name" value="HAAS"/>
    <property type="match status" value="1"/>
</dbReference>
<dbReference type="OrthoDB" id="116789at2"/>
<dbReference type="KEGG" id="hli:HLI_07095"/>
<evidence type="ECO:0000313" key="2">
    <source>
        <dbReference type="EMBL" id="QAS52003.1"/>
    </source>
</evidence>
<organism evidence="2 3">
    <name type="scientific">Halobacillus litoralis</name>
    <dbReference type="NCBI Taxonomy" id="45668"/>
    <lineage>
        <taxon>Bacteria</taxon>
        <taxon>Bacillati</taxon>
        <taxon>Bacillota</taxon>
        <taxon>Bacilli</taxon>
        <taxon>Bacillales</taxon>
        <taxon>Bacillaceae</taxon>
        <taxon>Halobacillus</taxon>
    </lineage>
</organism>
<dbReference type="EMBL" id="CP026118">
    <property type="protein sequence ID" value="QAS52003.1"/>
    <property type="molecule type" value="Genomic_DNA"/>
</dbReference>
<keyword evidence="1" id="KW-0472">Membrane</keyword>
<evidence type="ECO:0000256" key="1">
    <source>
        <dbReference type="SAM" id="Phobius"/>
    </source>
</evidence>
<name>A0A410MBE4_9BACI</name>
<feature type="transmembrane region" description="Helical" evidence="1">
    <location>
        <begin position="302"/>
        <end position="320"/>
    </location>
</feature>
<dbReference type="Proteomes" id="UP000287756">
    <property type="component" value="Chromosome"/>
</dbReference>
<feature type="transmembrane region" description="Helical" evidence="1">
    <location>
        <begin position="184"/>
        <end position="208"/>
    </location>
</feature>
<keyword evidence="1" id="KW-1133">Transmembrane helix</keyword>
<keyword evidence="1" id="KW-0812">Transmembrane</keyword>
<proteinExistence type="predicted"/>
<evidence type="ECO:0000313" key="3">
    <source>
        <dbReference type="Proteomes" id="UP000287756"/>
    </source>
</evidence>